<dbReference type="PANTHER" id="PTHR32243">
    <property type="entry name" value="MALTOSE TRANSPORT SYSTEM PERMEASE-RELATED"/>
    <property type="match status" value="1"/>
</dbReference>
<evidence type="ECO:0000256" key="2">
    <source>
        <dbReference type="ARBA" id="ARBA00022448"/>
    </source>
</evidence>
<feature type="transmembrane region" description="Helical" evidence="7">
    <location>
        <begin position="134"/>
        <end position="161"/>
    </location>
</feature>
<dbReference type="Gene3D" id="1.10.3720.10">
    <property type="entry name" value="MetI-like"/>
    <property type="match status" value="1"/>
</dbReference>
<dbReference type="AlphaFoldDB" id="A0A367XTP0"/>
<name>A0A367XTP0_9MICO</name>
<dbReference type="Pfam" id="PF00528">
    <property type="entry name" value="BPD_transp_1"/>
    <property type="match status" value="1"/>
</dbReference>
<dbReference type="OrthoDB" id="3569827at2"/>
<protein>
    <submittedName>
        <fullName evidence="9">Carbohydrate ABC transporter permease</fullName>
    </submittedName>
</protein>
<dbReference type="EMBL" id="QORO01000005">
    <property type="protein sequence ID" value="RCK56978.1"/>
    <property type="molecule type" value="Genomic_DNA"/>
</dbReference>
<keyword evidence="2 7" id="KW-0813">Transport</keyword>
<keyword evidence="4 7" id="KW-0812">Transmembrane</keyword>
<evidence type="ECO:0000259" key="8">
    <source>
        <dbReference type="PROSITE" id="PS50928"/>
    </source>
</evidence>
<feature type="transmembrane region" description="Helical" evidence="7">
    <location>
        <begin position="100"/>
        <end position="122"/>
    </location>
</feature>
<evidence type="ECO:0000256" key="3">
    <source>
        <dbReference type="ARBA" id="ARBA00022475"/>
    </source>
</evidence>
<feature type="domain" description="ABC transmembrane type-1" evidence="8">
    <location>
        <begin position="96"/>
        <end position="287"/>
    </location>
</feature>
<keyword evidence="10" id="KW-1185">Reference proteome</keyword>
<comment type="subcellular location">
    <subcellularLocation>
        <location evidence="1 7">Cell membrane</location>
        <topology evidence="1 7">Multi-pass membrane protein</topology>
    </subcellularLocation>
</comment>
<keyword evidence="6 7" id="KW-0472">Membrane</keyword>
<dbReference type="GO" id="GO:0055085">
    <property type="term" value="P:transmembrane transport"/>
    <property type="evidence" value="ECO:0007669"/>
    <property type="project" value="InterPro"/>
</dbReference>
<dbReference type="InterPro" id="IPR050901">
    <property type="entry name" value="BP-dep_ABC_trans_perm"/>
</dbReference>
<dbReference type="PANTHER" id="PTHR32243:SF18">
    <property type="entry name" value="INNER MEMBRANE ABC TRANSPORTER PERMEASE PROTEIN YCJP"/>
    <property type="match status" value="1"/>
</dbReference>
<proteinExistence type="inferred from homology"/>
<evidence type="ECO:0000256" key="1">
    <source>
        <dbReference type="ARBA" id="ARBA00004651"/>
    </source>
</evidence>
<dbReference type="Proteomes" id="UP000253508">
    <property type="component" value="Unassembled WGS sequence"/>
</dbReference>
<evidence type="ECO:0000313" key="9">
    <source>
        <dbReference type="EMBL" id="RCK56978.1"/>
    </source>
</evidence>
<keyword evidence="3" id="KW-1003">Cell membrane</keyword>
<dbReference type="GO" id="GO:0005886">
    <property type="term" value="C:plasma membrane"/>
    <property type="evidence" value="ECO:0007669"/>
    <property type="project" value="UniProtKB-SubCell"/>
</dbReference>
<evidence type="ECO:0000256" key="5">
    <source>
        <dbReference type="ARBA" id="ARBA00022989"/>
    </source>
</evidence>
<dbReference type="CDD" id="cd06261">
    <property type="entry name" value="TM_PBP2"/>
    <property type="match status" value="1"/>
</dbReference>
<feature type="transmembrane region" description="Helical" evidence="7">
    <location>
        <begin position="269"/>
        <end position="287"/>
    </location>
</feature>
<comment type="caution">
    <text evidence="9">The sequence shown here is derived from an EMBL/GenBank/DDBJ whole genome shotgun (WGS) entry which is preliminary data.</text>
</comment>
<reference evidence="9 10" key="1">
    <citation type="submission" date="2018-07" db="EMBL/GenBank/DDBJ databases">
        <title>Microbacterium endoborsara sp. nov., a novel actinobacterium isolated from Borszczowia aralocaspica.</title>
        <authorList>
            <person name="An D."/>
        </authorList>
    </citation>
    <scope>NUCLEOTIDE SEQUENCE [LARGE SCALE GENOMIC DNA]</scope>
    <source>
        <strain evidence="9 10">C1.15228</strain>
    </source>
</reference>
<feature type="transmembrane region" description="Helical" evidence="7">
    <location>
        <begin position="167"/>
        <end position="187"/>
    </location>
</feature>
<feature type="transmembrane region" description="Helical" evidence="7">
    <location>
        <begin position="208"/>
        <end position="233"/>
    </location>
</feature>
<evidence type="ECO:0000256" key="6">
    <source>
        <dbReference type="ARBA" id="ARBA00023136"/>
    </source>
</evidence>
<gene>
    <name evidence="9" type="ORF">DTO57_11670</name>
</gene>
<dbReference type="InterPro" id="IPR035906">
    <property type="entry name" value="MetI-like_sf"/>
</dbReference>
<dbReference type="PROSITE" id="PS50928">
    <property type="entry name" value="ABC_TM1"/>
    <property type="match status" value="1"/>
</dbReference>
<dbReference type="RefSeq" id="WP_114118419.1">
    <property type="nucleotide sequence ID" value="NZ_BMHU01000005.1"/>
</dbReference>
<evidence type="ECO:0000256" key="7">
    <source>
        <dbReference type="RuleBase" id="RU363032"/>
    </source>
</evidence>
<dbReference type="InterPro" id="IPR000515">
    <property type="entry name" value="MetI-like"/>
</dbReference>
<sequence length="302" mass="33628">MVFTEAPATTQTLVTKRHVPRRAVTARSRRRTAKTLTVVGLILGALFAGLPVLWMLSSSFKSNTQIFENPPRLITETFSLDAYVTIFTDPEKVRFFVNSYVVALSVVACTLVVAILAAYAFSRFEFRGKKILNVVIISVQAVPPITLLIPYFGLIVLLGLYDSYPGLILTYMVFTLPYAVIMMTSYFNSLPRELDEAVRVDGGGSWTALWRILVPVATPGIVSAGMYTFVLAWNEYLFALTLTRTVEMRTVPIGIQLLMGQHSYEWNEMMAMSIVGSIPVLVLFLFFQRYFIGGLTAGSVKS</sequence>
<evidence type="ECO:0000313" key="10">
    <source>
        <dbReference type="Proteomes" id="UP000253508"/>
    </source>
</evidence>
<feature type="transmembrane region" description="Helical" evidence="7">
    <location>
        <begin position="36"/>
        <end position="56"/>
    </location>
</feature>
<dbReference type="SUPFAM" id="SSF161098">
    <property type="entry name" value="MetI-like"/>
    <property type="match status" value="1"/>
</dbReference>
<organism evidence="9 10">
    <name type="scientific">Microbacterium sorbitolivorans</name>
    <dbReference type="NCBI Taxonomy" id="1867410"/>
    <lineage>
        <taxon>Bacteria</taxon>
        <taxon>Bacillati</taxon>
        <taxon>Actinomycetota</taxon>
        <taxon>Actinomycetes</taxon>
        <taxon>Micrococcales</taxon>
        <taxon>Microbacteriaceae</taxon>
        <taxon>Microbacterium</taxon>
    </lineage>
</organism>
<comment type="similarity">
    <text evidence="7">Belongs to the binding-protein-dependent transport system permease family.</text>
</comment>
<evidence type="ECO:0000256" key="4">
    <source>
        <dbReference type="ARBA" id="ARBA00022692"/>
    </source>
</evidence>
<accession>A0A367XTP0</accession>
<keyword evidence="5 7" id="KW-1133">Transmembrane helix</keyword>